<accession>A0A4P9ZSH1</accession>
<dbReference type="EMBL" id="ML002640">
    <property type="protein sequence ID" value="RKP36516.1"/>
    <property type="molecule type" value="Genomic_DNA"/>
</dbReference>
<evidence type="ECO:0000313" key="3">
    <source>
        <dbReference type="Proteomes" id="UP000268162"/>
    </source>
</evidence>
<proteinExistence type="predicted"/>
<feature type="region of interest" description="Disordered" evidence="1">
    <location>
        <begin position="36"/>
        <end position="83"/>
    </location>
</feature>
<sequence>MRKDHMTKVAPNLSCEEDNPSRLMSVHMFNNHNSFTINDDNDDTTDAPSTSRYTKSSATKVMNTPDGQLGKPGLANTNDSSNSAQTWSNWAISGYLSMRLTNVVNEVREGDTSPSADIDSGTNSDEGGTKGIDADTQPMIGRKGHATGISARLNVLNTGNYINSAWV</sequence>
<name>A0A4P9ZSH1_9FUNG</name>
<evidence type="ECO:0000256" key="1">
    <source>
        <dbReference type="SAM" id="MobiDB-lite"/>
    </source>
</evidence>
<reference evidence="3" key="1">
    <citation type="journal article" date="2018" name="Nat. Microbiol.">
        <title>Leveraging single-cell genomics to expand the fungal tree of life.</title>
        <authorList>
            <person name="Ahrendt S.R."/>
            <person name="Quandt C.A."/>
            <person name="Ciobanu D."/>
            <person name="Clum A."/>
            <person name="Salamov A."/>
            <person name="Andreopoulos B."/>
            <person name="Cheng J.F."/>
            <person name="Woyke T."/>
            <person name="Pelin A."/>
            <person name="Henrissat B."/>
            <person name="Reynolds N.K."/>
            <person name="Benny G.L."/>
            <person name="Smith M.E."/>
            <person name="James T.Y."/>
            <person name="Grigoriev I.V."/>
        </authorList>
    </citation>
    <scope>NUCLEOTIDE SEQUENCE [LARGE SCALE GENOMIC DNA]</scope>
    <source>
        <strain evidence="3">RSA 468</strain>
    </source>
</reference>
<organism evidence="2 3">
    <name type="scientific">Dimargaris cristalligena</name>
    <dbReference type="NCBI Taxonomy" id="215637"/>
    <lineage>
        <taxon>Eukaryota</taxon>
        <taxon>Fungi</taxon>
        <taxon>Fungi incertae sedis</taxon>
        <taxon>Zoopagomycota</taxon>
        <taxon>Kickxellomycotina</taxon>
        <taxon>Dimargaritomycetes</taxon>
        <taxon>Dimargaritales</taxon>
        <taxon>Dimargaritaceae</taxon>
        <taxon>Dimargaris</taxon>
    </lineage>
</organism>
<protein>
    <submittedName>
        <fullName evidence="2">Uncharacterized protein</fullName>
    </submittedName>
</protein>
<feature type="region of interest" description="Disordered" evidence="1">
    <location>
        <begin position="109"/>
        <end position="139"/>
    </location>
</feature>
<keyword evidence="3" id="KW-1185">Reference proteome</keyword>
<feature type="compositionally biased region" description="Polar residues" evidence="1">
    <location>
        <begin position="47"/>
        <end position="66"/>
    </location>
</feature>
<gene>
    <name evidence="2" type="ORF">BJ085DRAFT_32330</name>
</gene>
<evidence type="ECO:0000313" key="2">
    <source>
        <dbReference type="EMBL" id="RKP36516.1"/>
    </source>
</evidence>
<dbReference type="AlphaFoldDB" id="A0A4P9ZSH1"/>
<feature type="compositionally biased region" description="Polar residues" evidence="1">
    <location>
        <begin position="112"/>
        <end position="126"/>
    </location>
</feature>
<dbReference type="Proteomes" id="UP000268162">
    <property type="component" value="Unassembled WGS sequence"/>
</dbReference>